<dbReference type="PATRIC" id="fig|106592.7.peg.6105"/>
<accession>A0A0L8BE21</accession>
<evidence type="ECO:0000313" key="2">
    <source>
        <dbReference type="EMBL" id="KOF12853.1"/>
    </source>
</evidence>
<evidence type="ECO:0000256" key="1">
    <source>
        <dbReference type="SAM" id="Phobius"/>
    </source>
</evidence>
<sequence length="68" mass="7327">MLDLTTATNAATCIHSAPTMEESAMSKRLVLFSLLVVSMSILLVWAFRPATTMFTGSAQTTQSDSLTQ</sequence>
<dbReference type="Proteomes" id="UP000037425">
    <property type="component" value="Unassembled WGS sequence"/>
</dbReference>
<gene>
    <name evidence="2" type="ORF">AC244_33120</name>
</gene>
<keyword evidence="1" id="KW-0472">Membrane</keyword>
<keyword evidence="1" id="KW-0812">Transmembrane</keyword>
<name>A0A0L8BE21_ENSAD</name>
<comment type="caution">
    <text evidence="2">The sequence shown here is derived from an EMBL/GenBank/DDBJ whole genome shotgun (WGS) entry which is preliminary data.</text>
</comment>
<dbReference type="EMBL" id="LGAP01000047">
    <property type="protein sequence ID" value="KOF12853.1"/>
    <property type="molecule type" value="Genomic_DNA"/>
</dbReference>
<protein>
    <submittedName>
        <fullName evidence="2">Uncharacterized protein</fullName>
    </submittedName>
</protein>
<proteinExistence type="predicted"/>
<feature type="transmembrane region" description="Helical" evidence="1">
    <location>
        <begin position="29"/>
        <end position="47"/>
    </location>
</feature>
<reference evidence="3" key="1">
    <citation type="submission" date="2015-07" db="EMBL/GenBank/DDBJ databases">
        <title>Whole genome sequence of an Ensifer adhaerens strain isolated from a cave pool in the Wind Cave National Park.</title>
        <authorList>
            <person name="Eng W.W.H."/>
            <person name="Gan H.M."/>
            <person name="Barton H.A."/>
            <person name="Savka M.A."/>
        </authorList>
    </citation>
    <scope>NUCLEOTIDE SEQUENCE [LARGE SCALE GENOMIC DNA]</scope>
    <source>
        <strain evidence="3">SD006</strain>
    </source>
</reference>
<organism evidence="2 3">
    <name type="scientific">Ensifer adhaerens</name>
    <name type="common">Sinorhizobium morelense</name>
    <dbReference type="NCBI Taxonomy" id="106592"/>
    <lineage>
        <taxon>Bacteria</taxon>
        <taxon>Pseudomonadati</taxon>
        <taxon>Pseudomonadota</taxon>
        <taxon>Alphaproteobacteria</taxon>
        <taxon>Hyphomicrobiales</taxon>
        <taxon>Rhizobiaceae</taxon>
        <taxon>Sinorhizobium/Ensifer group</taxon>
        <taxon>Ensifer</taxon>
    </lineage>
</organism>
<dbReference type="AlphaFoldDB" id="A0A0L8BE21"/>
<evidence type="ECO:0000313" key="3">
    <source>
        <dbReference type="Proteomes" id="UP000037425"/>
    </source>
</evidence>
<keyword evidence="1" id="KW-1133">Transmembrane helix</keyword>